<evidence type="ECO:0008006" key="3">
    <source>
        <dbReference type="Google" id="ProtNLM"/>
    </source>
</evidence>
<name>A0A2H0X8H1_UNCKA</name>
<sequence>MLIIRYDSEFENNIYRNSGLFPKERYPDLQKEIEVTSPPTESQITAATKSLGDLWDGNKEAFFDSIKEFFETTKEQLPTLPEITVYLTRLPKYPYNFKGDHFWFAAPLDSNPFIRLKVAVHELTHFYFFKLGWGKFMKEKGFSDKAIDDVKEITATILVNTSYQKFLQFVHEKGHDRNKEFRDYVSKNAKDPENLKMKEIMQLTFAFYNVS</sequence>
<evidence type="ECO:0000313" key="1">
    <source>
        <dbReference type="EMBL" id="PIS21233.1"/>
    </source>
</evidence>
<gene>
    <name evidence="1" type="ORF">COT51_03830</name>
</gene>
<protein>
    <recommendedName>
        <fullName evidence="3">Peptidase MA-like domain-containing protein</fullName>
    </recommendedName>
</protein>
<reference evidence="2" key="1">
    <citation type="submission" date="2017-09" db="EMBL/GenBank/DDBJ databases">
        <title>Depth-based differentiation of microbial function through sediment-hosted aquifers and enrichment of novel symbionts in the deep terrestrial subsurface.</title>
        <authorList>
            <person name="Probst A.J."/>
            <person name="Ladd B."/>
            <person name="Jarett J.K."/>
            <person name="Geller-Mcgrath D.E."/>
            <person name="Sieber C.M.K."/>
            <person name="Emerson J.B."/>
            <person name="Anantharaman K."/>
            <person name="Thomas B.C."/>
            <person name="Malmstrom R."/>
            <person name="Stieglmeier M."/>
            <person name="Klingl A."/>
            <person name="Woyke T."/>
            <person name="Ryan C.M."/>
            <person name="Banfield J.F."/>
        </authorList>
    </citation>
    <scope>NUCLEOTIDE SEQUENCE [LARGE SCALE GENOMIC DNA]</scope>
</reference>
<comment type="caution">
    <text evidence="1">The sequence shown here is derived from an EMBL/GenBank/DDBJ whole genome shotgun (WGS) entry which is preliminary data.</text>
</comment>
<organism evidence="1 2">
    <name type="scientific">candidate division WWE3 bacterium CG08_land_8_20_14_0_20_41_15</name>
    <dbReference type="NCBI Taxonomy" id="1975086"/>
    <lineage>
        <taxon>Bacteria</taxon>
        <taxon>Katanobacteria</taxon>
    </lineage>
</organism>
<dbReference type="Proteomes" id="UP000231098">
    <property type="component" value="Unassembled WGS sequence"/>
</dbReference>
<proteinExistence type="predicted"/>
<evidence type="ECO:0000313" key="2">
    <source>
        <dbReference type="Proteomes" id="UP000231098"/>
    </source>
</evidence>
<accession>A0A2H0X8H1</accession>
<dbReference type="EMBL" id="PEYV01000062">
    <property type="protein sequence ID" value="PIS21233.1"/>
    <property type="molecule type" value="Genomic_DNA"/>
</dbReference>
<dbReference type="AlphaFoldDB" id="A0A2H0X8H1"/>